<name>A0A2K3PK39_TRIPR</name>
<evidence type="ECO:0000313" key="3">
    <source>
        <dbReference type="Proteomes" id="UP000236291"/>
    </source>
</evidence>
<protein>
    <submittedName>
        <fullName evidence="2">Uncharacterized protein</fullName>
    </submittedName>
</protein>
<dbReference type="AlphaFoldDB" id="A0A2K3PK39"/>
<evidence type="ECO:0000256" key="1">
    <source>
        <dbReference type="SAM" id="MobiDB-lite"/>
    </source>
</evidence>
<gene>
    <name evidence="2" type="ORF">L195_g012359</name>
</gene>
<reference evidence="2 3" key="2">
    <citation type="journal article" date="2017" name="Front. Plant Sci.">
        <title>Gene Classification and Mining of Molecular Markers Useful in Red Clover (Trifolium pratense) Breeding.</title>
        <authorList>
            <person name="Istvanek J."/>
            <person name="Dluhosova J."/>
            <person name="Dluhos P."/>
            <person name="Patkova L."/>
            <person name="Nedelnik J."/>
            <person name="Repkova J."/>
        </authorList>
    </citation>
    <scope>NUCLEOTIDE SEQUENCE [LARGE SCALE GENOMIC DNA]</scope>
    <source>
        <strain evidence="3">cv. Tatra</strain>
        <tissue evidence="2">Young leaves</tissue>
    </source>
</reference>
<evidence type="ECO:0000313" key="2">
    <source>
        <dbReference type="EMBL" id="PNY15658.1"/>
    </source>
</evidence>
<feature type="region of interest" description="Disordered" evidence="1">
    <location>
        <begin position="1"/>
        <end position="59"/>
    </location>
</feature>
<feature type="non-terminal residue" evidence="2">
    <location>
        <position position="1"/>
    </location>
</feature>
<dbReference type="Proteomes" id="UP000236291">
    <property type="component" value="Unassembled WGS sequence"/>
</dbReference>
<proteinExistence type="predicted"/>
<dbReference type="EMBL" id="ASHM01007866">
    <property type="protein sequence ID" value="PNY15658.1"/>
    <property type="molecule type" value="Genomic_DNA"/>
</dbReference>
<sequence>GNQSNLHARIRSNRFLSPRESGPLRQKRVDSLPPSHKVAISGYPDHSNGEAAPEQRYLR</sequence>
<organism evidence="2 3">
    <name type="scientific">Trifolium pratense</name>
    <name type="common">Red clover</name>
    <dbReference type="NCBI Taxonomy" id="57577"/>
    <lineage>
        <taxon>Eukaryota</taxon>
        <taxon>Viridiplantae</taxon>
        <taxon>Streptophyta</taxon>
        <taxon>Embryophyta</taxon>
        <taxon>Tracheophyta</taxon>
        <taxon>Spermatophyta</taxon>
        <taxon>Magnoliopsida</taxon>
        <taxon>eudicotyledons</taxon>
        <taxon>Gunneridae</taxon>
        <taxon>Pentapetalae</taxon>
        <taxon>rosids</taxon>
        <taxon>fabids</taxon>
        <taxon>Fabales</taxon>
        <taxon>Fabaceae</taxon>
        <taxon>Papilionoideae</taxon>
        <taxon>50 kb inversion clade</taxon>
        <taxon>NPAAA clade</taxon>
        <taxon>Hologalegina</taxon>
        <taxon>IRL clade</taxon>
        <taxon>Trifolieae</taxon>
        <taxon>Trifolium</taxon>
    </lineage>
</organism>
<accession>A0A2K3PK39</accession>
<reference evidence="2 3" key="1">
    <citation type="journal article" date="2014" name="Am. J. Bot.">
        <title>Genome assembly and annotation for red clover (Trifolium pratense; Fabaceae).</title>
        <authorList>
            <person name="Istvanek J."/>
            <person name="Jaros M."/>
            <person name="Krenek A."/>
            <person name="Repkova J."/>
        </authorList>
    </citation>
    <scope>NUCLEOTIDE SEQUENCE [LARGE SCALE GENOMIC DNA]</scope>
    <source>
        <strain evidence="3">cv. Tatra</strain>
        <tissue evidence="2">Young leaves</tissue>
    </source>
</reference>
<comment type="caution">
    <text evidence="2">The sequence shown here is derived from an EMBL/GenBank/DDBJ whole genome shotgun (WGS) entry which is preliminary data.</text>
</comment>